<evidence type="ECO:0000256" key="2">
    <source>
        <dbReference type="SAM" id="SignalP"/>
    </source>
</evidence>
<dbReference type="PROSITE" id="PS51257">
    <property type="entry name" value="PROKAR_LIPOPROTEIN"/>
    <property type="match status" value="1"/>
</dbReference>
<feature type="signal peptide" evidence="2">
    <location>
        <begin position="1"/>
        <end position="20"/>
    </location>
</feature>
<keyword evidence="2" id="KW-0732">Signal</keyword>
<protein>
    <recommendedName>
        <fullName evidence="5">Lipoprotein</fullName>
    </recommendedName>
</protein>
<proteinExistence type="predicted"/>
<dbReference type="AlphaFoldDB" id="A0A430FST4"/>
<comment type="caution">
    <text evidence="3">The sequence shown here is derived from an EMBL/GenBank/DDBJ whole genome shotgun (WGS) entry which is preliminary data.</text>
</comment>
<dbReference type="Proteomes" id="UP000287609">
    <property type="component" value="Unassembled WGS sequence"/>
</dbReference>
<evidence type="ECO:0000256" key="1">
    <source>
        <dbReference type="SAM" id="MobiDB-lite"/>
    </source>
</evidence>
<sequence>MKKLWCASLVSIACIVCALALTGCSGNTASAPSPSGTSAPSSSSSSSSSSNDSSDSANDAATVNTACTTSSGAILVDCSGQVYDARTTSDKLPSDFRGTLPDGWTMLADITDRNGEECISVEFKDPKTGTQYAKPMEKIGIPNNPQLLTFWGVKADNYADYPTFIVSIGNDANNAKTYVFSPYVAEGKDRPSLFSWTTQGPVQKNPETLEYIAGQATDFDGTTLTVGGKQYELAKDLTIIQQ</sequence>
<feature type="chain" id="PRO_5039631785" description="Lipoprotein" evidence="2">
    <location>
        <begin position="21"/>
        <end position="242"/>
    </location>
</feature>
<reference evidence="3 4" key="1">
    <citation type="submission" date="2018-09" db="EMBL/GenBank/DDBJ databases">
        <title>Characterization of the phylogenetic diversity of five novel species belonging to the genus Bifidobacterium.</title>
        <authorList>
            <person name="Lugli G.A."/>
            <person name="Duranti S."/>
            <person name="Milani C."/>
        </authorList>
    </citation>
    <scope>NUCLEOTIDE SEQUENCE [LARGE SCALE GENOMIC DNA]</scope>
    <source>
        <strain evidence="3 4">2036B</strain>
    </source>
</reference>
<dbReference type="EMBL" id="QXGM01000001">
    <property type="protein sequence ID" value="RSX55915.1"/>
    <property type="molecule type" value="Genomic_DNA"/>
</dbReference>
<organism evidence="3 4">
    <name type="scientific">Bifidobacterium dolichotidis</name>
    <dbReference type="NCBI Taxonomy" id="2306976"/>
    <lineage>
        <taxon>Bacteria</taxon>
        <taxon>Bacillati</taxon>
        <taxon>Actinomycetota</taxon>
        <taxon>Actinomycetes</taxon>
        <taxon>Bifidobacteriales</taxon>
        <taxon>Bifidobacteriaceae</taxon>
        <taxon>Bifidobacterium</taxon>
    </lineage>
</organism>
<evidence type="ECO:0000313" key="4">
    <source>
        <dbReference type="Proteomes" id="UP000287609"/>
    </source>
</evidence>
<gene>
    <name evidence="3" type="ORF">D2E26_0478</name>
</gene>
<accession>A0A430FST4</accession>
<evidence type="ECO:0008006" key="5">
    <source>
        <dbReference type="Google" id="ProtNLM"/>
    </source>
</evidence>
<keyword evidence="4" id="KW-1185">Reference proteome</keyword>
<evidence type="ECO:0000313" key="3">
    <source>
        <dbReference type="EMBL" id="RSX55915.1"/>
    </source>
</evidence>
<feature type="region of interest" description="Disordered" evidence="1">
    <location>
        <begin position="30"/>
        <end position="59"/>
    </location>
</feature>
<name>A0A430FST4_9BIFI</name>